<evidence type="ECO:0000256" key="10">
    <source>
        <dbReference type="ARBA" id="ARBA00023157"/>
    </source>
</evidence>
<dbReference type="GO" id="GO:0006103">
    <property type="term" value="P:2-oxoglutarate metabolic process"/>
    <property type="evidence" value="ECO:0007669"/>
    <property type="project" value="TreeGrafter"/>
</dbReference>
<feature type="binding site" evidence="14">
    <location>
        <position position="309"/>
    </location>
    <ligand>
        <name>FAD</name>
        <dbReference type="ChEBI" id="CHEBI:57692"/>
    </ligand>
</feature>
<evidence type="ECO:0000256" key="4">
    <source>
        <dbReference type="ARBA" id="ARBA00016961"/>
    </source>
</evidence>
<sequence>MANDYDIVVIGGGPAGYAGAIRAAQLGKRVLCVERDKLGGICLNWGCIPTKALLSNAHLVELIKQHGKRYGYNDNGQGEWDFGQMIGRSRTVAGQLNKGIEGLFRKYKVASKFGVAKVVAPGKVQIGGETVTCDSIVVATGGRPRPLPGIEFDGKTVITSKEAMSLPAQPKSMLIIGGGPIGLEFGYFYNAIGTKTTVVEMLDRIAPGEDEEVSAALRKSLEARGLVIHTSSKTSKIEKTATGVKAEVETPSGKTTIEAEVLLVAIGVTGNVEDLFAPGVKVEIEKGHIKVDRANGFVTAVPGIFAVGDVIGPPWLAHVAHHEAVCCVERIAGHSKRTVDYAIIPGCTYTEPGVASVGLTEKAARAAGHEIRIGRFPFQFNGRALAAGETEGFVKLIFGAKYGELLGAHLIGVQATELISELVMAMKLEATEEEIIHAMHPHPTFSEAVMEAAGQATGESVHI</sequence>
<dbReference type="SUPFAM" id="SSF51905">
    <property type="entry name" value="FAD/NAD(P)-binding domain"/>
    <property type="match status" value="1"/>
</dbReference>
<evidence type="ECO:0000256" key="12">
    <source>
        <dbReference type="ARBA" id="ARBA00049187"/>
    </source>
</evidence>
<dbReference type="InterPro" id="IPR036188">
    <property type="entry name" value="FAD/NAD-bd_sf"/>
</dbReference>
<dbReference type="Gene3D" id="3.30.390.30">
    <property type="match status" value="1"/>
</dbReference>
<feature type="active site" description="Proton acceptor" evidence="13">
    <location>
        <position position="442"/>
    </location>
</feature>
<accession>A0A1U7CYE3</accession>
<evidence type="ECO:0000256" key="14">
    <source>
        <dbReference type="PIRSR" id="PIRSR000350-3"/>
    </source>
</evidence>
<evidence type="ECO:0000256" key="16">
    <source>
        <dbReference type="RuleBase" id="RU003692"/>
    </source>
</evidence>
<evidence type="ECO:0000313" key="19">
    <source>
        <dbReference type="EMBL" id="APW63964.1"/>
    </source>
</evidence>
<dbReference type="NCBIfam" id="TIGR01350">
    <property type="entry name" value="lipoamide_DH"/>
    <property type="match status" value="1"/>
</dbReference>
<dbReference type="GO" id="GO:0004148">
    <property type="term" value="F:dihydrolipoyl dehydrogenase (NADH) activity"/>
    <property type="evidence" value="ECO:0007669"/>
    <property type="project" value="UniProtKB-EC"/>
</dbReference>
<dbReference type="PRINTS" id="PR00411">
    <property type="entry name" value="PNDRDTASEI"/>
</dbReference>
<keyword evidence="7 14" id="KW-0274">FAD</keyword>
<comment type="similarity">
    <text evidence="2 16">Belongs to the class-I pyridine nucleotide-disulfide oxidoreductase family.</text>
</comment>
<protein>
    <recommendedName>
        <fullName evidence="4 16">Dihydrolipoyl dehydrogenase</fullName>
        <ecNumber evidence="3 16">1.8.1.4</ecNumber>
    </recommendedName>
</protein>
<dbReference type="InterPro" id="IPR050151">
    <property type="entry name" value="Class-I_Pyr_Nuc-Dis_Oxidored"/>
</dbReference>
<dbReference type="Proteomes" id="UP000186309">
    <property type="component" value="Chromosome"/>
</dbReference>
<dbReference type="InterPro" id="IPR016156">
    <property type="entry name" value="FAD/NAD-linked_Rdtase_dimer_sf"/>
</dbReference>
<feature type="domain" description="FAD/NAD(P)-binding" evidence="18">
    <location>
        <begin position="5"/>
        <end position="324"/>
    </location>
</feature>
<evidence type="ECO:0000256" key="1">
    <source>
        <dbReference type="ARBA" id="ARBA00004496"/>
    </source>
</evidence>
<name>A0A1U7CYE3_9BACT</name>
<comment type="catalytic activity">
    <reaction evidence="12 16">
        <text>N(6)-[(R)-dihydrolipoyl]-L-lysyl-[protein] + NAD(+) = N(6)-[(R)-lipoyl]-L-lysyl-[protein] + NADH + H(+)</text>
        <dbReference type="Rhea" id="RHEA:15045"/>
        <dbReference type="Rhea" id="RHEA-COMP:10474"/>
        <dbReference type="Rhea" id="RHEA-COMP:10475"/>
        <dbReference type="ChEBI" id="CHEBI:15378"/>
        <dbReference type="ChEBI" id="CHEBI:57540"/>
        <dbReference type="ChEBI" id="CHEBI:57945"/>
        <dbReference type="ChEBI" id="CHEBI:83099"/>
        <dbReference type="ChEBI" id="CHEBI:83100"/>
        <dbReference type="EC" id="1.8.1.4"/>
    </reaction>
</comment>
<dbReference type="PROSITE" id="PS00076">
    <property type="entry name" value="PYRIDINE_REDOX_1"/>
    <property type="match status" value="1"/>
</dbReference>
<evidence type="ECO:0000313" key="20">
    <source>
        <dbReference type="Proteomes" id="UP000186309"/>
    </source>
</evidence>
<evidence type="ECO:0000256" key="11">
    <source>
        <dbReference type="ARBA" id="ARBA00023284"/>
    </source>
</evidence>
<dbReference type="Pfam" id="PF02852">
    <property type="entry name" value="Pyr_redox_dim"/>
    <property type="match status" value="1"/>
</dbReference>
<dbReference type="EMBL" id="CP019082">
    <property type="protein sequence ID" value="APW63964.1"/>
    <property type="molecule type" value="Genomic_DNA"/>
</dbReference>
<dbReference type="GO" id="GO:0005737">
    <property type="term" value="C:cytoplasm"/>
    <property type="evidence" value="ECO:0007669"/>
    <property type="project" value="UniProtKB-SubCell"/>
</dbReference>
<keyword evidence="14" id="KW-0547">Nucleotide-binding</keyword>
<evidence type="ECO:0000256" key="13">
    <source>
        <dbReference type="PIRSR" id="PIRSR000350-2"/>
    </source>
</evidence>
<evidence type="ECO:0000259" key="18">
    <source>
        <dbReference type="Pfam" id="PF07992"/>
    </source>
</evidence>
<feature type="binding site" evidence="14">
    <location>
        <begin position="177"/>
        <end position="184"/>
    </location>
    <ligand>
        <name>NAD(+)</name>
        <dbReference type="ChEBI" id="CHEBI:57540"/>
    </ligand>
</feature>
<dbReference type="OrthoDB" id="230580at2"/>
<keyword evidence="8 16" id="KW-0560">Oxidoreductase</keyword>
<comment type="cofactor">
    <cofactor evidence="14 16">
        <name>FAD</name>
        <dbReference type="ChEBI" id="CHEBI:57692"/>
    </cofactor>
    <text evidence="14 16">Binds 1 FAD per subunit.</text>
</comment>
<keyword evidence="10" id="KW-1015">Disulfide bond</keyword>
<dbReference type="InterPro" id="IPR012999">
    <property type="entry name" value="Pyr_OxRdtase_I_AS"/>
</dbReference>
<keyword evidence="6 16" id="KW-0285">Flavoprotein</keyword>
<feature type="disulfide bond" description="Redox-active" evidence="15">
    <location>
        <begin position="42"/>
        <end position="47"/>
    </location>
</feature>
<keyword evidence="11 16" id="KW-0676">Redox-active center</keyword>
<dbReference type="PANTHER" id="PTHR22912">
    <property type="entry name" value="DISULFIDE OXIDOREDUCTASE"/>
    <property type="match status" value="1"/>
</dbReference>
<keyword evidence="20" id="KW-1185">Reference proteome</keyword>
<evidence type="ECO:0000256" key="8">
    <source>
        <dbReference type="ARBA" id="ARBA00023002"/>
    </source>
</evidence>
<dbReference type="InterPro" id="IPR001100">
    <property type="entry name" value="Pyr_nuc-diS_OxRdtase"/>
</dbReference>
<dbReference type="PRINTS" id="PR00368">
    <property type="entry name" value="FADPNR"/>
</dbReference>
<dbReference type="SUPFAM" id="SSF55424">
    <property type="entry name" value="FAD/NAD-linked reductases, dimerisation (C-terminal) domain"/>
    <property type="match status" value="1"/>
</dbReference>
<dbReference type="InterPro" id="IPR023753">
    <property type="entry name" value="FAD/NAD-binding_dom"/>
</dbReference>
<evidence type="ECO:0000256" key="15">
    <source>
        <dbReference type="PIRSR" id="PIRSR000350-4"/>
    </source>
</evidence>
<evidence type="ECO:0000259" key="17">
    <source>
        <dbReference type="Pfam" id="PF02852"/>
    </source>
</evidence>
<keyword evidence="5" id="KW-0963">Cytoplasm</keyword>
<evidence type="ECO:0000256" key="6">
    <source>
        <dbReference type="ARBA" id="ARBA00022630"/>
    </source>
</evidence>
<feature type="domain" description="Pyridine nucleotide-disulphide oxidoreductase dimerisation" evidence="17">
    <location>
        <begin position="344"/>
        <end position="453"/>
    </location>
</feature>
<evidence type="ECO:0000256" key="9">
    <source>
        <dbReference type="ARBA" id="ARBA00023027"/>
    </source>
</evidence>
<dbReference type="PANTHER" id="PTHR22912:SF217">
    <property type="entry name" value="DIHYDROLIPOYL DEHYDROGENASE"/>
    <property type="match status" value="1"/>
</dbReference>
<feature type="binding site" evidence="14">
    <location>
        <position position="51"/>
    </location>
    <ligand>
        <name>FAD</name>
        <dbReference type="ChEBI" id="CHEBI:57692"/>
    </ligand>
</feature>
<dbReference type="FunFam" id="3.30.390.30:FF:000001">
    <property type="entry name" value="Dihydrolipoyl dehydrogenase"/>
    <property type="match status" value="1"/>
</dbReference>
<keyword evidence="9 14" id="KW-0520">NAD</keyword>
<proteinExistence type="inferred from homology"/>
<dbReference type="AlphaFoldDB" id="A0A1U7CYE3"/>
<dbReference type="Pfam" id="PF07992">
    <property type="entry name" value="Pyr_redox_2"/>
    <property type="match status" value="1"/>
</dbReference>
<feature type="binding site" evidence="14">
    <location>
        <position position="200"/>
    </location>
    <ligand>
        <name>NAD(+)</name>
        <dbReference type="ChEBI" id="CHEBI:57540"/>
    </ligand>
</feature>
<organism evidence="19 20">
    <name type="scientific">Paludisphaera borealis</name>
    <dbReference type="NCBI Taxonomy" id="1387353"/>
    <lineage>
        <taxon>Bacteria</taxon>
        <taxon>Pseudomonadati</taxon>
        <taxon>Planctomycetota</taxon>
        <taxon>Planctomycetia</taxon>
        <taxon>Isosphaerales</taxon>
        <taxon>Isosphaeraceae</taxon>
        <taxon>Paludisphaera</taxon>
    </lineage>
</organism>
<dbReference type="PIRSF" id="PIRSF000350">
    <property type="entry name" value="Mercury_reductase_MerA"/>
    <property type="match status" value="1"/>
</dbReference>
<evidence type="ECO:0000256" key="7">
    <source>
        <dbReference type="ARBA" id="ARBA00022827"/>
    </source>
</evidence>
<gene>
    <name evidence="19" type="primary">lpd3_2</name>
    <name evidence="19" type="ORF">BSF38_05552</name>
</gene>
<comment type="miscellaneous">
    <text evidence="16">The active site is a redox-active disulfide bond.</text>
</comment>
<dbReference type="Gene3D" id="3.50.50.60">
    <property type="entry name" value="FAD/NAD(P)-binding domain"/>
    <property type="match status" value="2"/>
</dbReference>
<dbReference type="InterPro" id="IPR004099">
    <property type="entry name" value="Pyr_nucl-diS_OxRdtase_dimer"/>
</dbReference>
<dbReference type="RefSeq" id="WP_076350261.1">
    <property type="nucleotide sequence ID" value="NZ_CP019082.1"/>
</dbReference>
<comment type="subcellular location">
    <subcellularLocation>
        <location evidence="1">Cytoplasm</location>
    </subcellularLocation>
</comment>
<evidence type="ECO:0000256" key="3">
    <source>
        <dbReference type="ARBA" id="ARBA00012608"/>
    </source>
</evidence>
<dbReference type="InterPro" id="IPR006258">
    <property type="entry name" value="Lipoamide_DH"/>
</dbReference>
<dbReference type="GO" id="GO:0050660">
    <property type="term" value="F:flavin adenine dinucleotide binding"/>
    <property type="evidence" value="ECO:0007669"/>
    <property type="project" value="InterPro"/>
</dbReference>
<evidence type="ECO:0000256" key="5">
    <source>
        <dbReference type="ARBA" id="ARBA00022490"/>
    </source>
</evidence>
<dbReference type="EC" id="1.8.1.4" evidence="3 16"/>
<dbReference type="KEGG" id="pbor:BSF38_05552"/>
<dbReference type="STRING" id="1387353.BSF38_05552"/>
<reference evidence="20" key="1">
    <citation type="submission" date="2016-12" db="EMBL/GenBank/DDBJ databases">
        <title>Comparative genomics of four Isosphaeraceae planctomycetes: a common pool of plasmids and glycoside hydrolase genes.</title>
        <authorList>
            <person name="Ivanova A."/>
        </authorList>
    </citation>
    <scope>NUCLEOTIDE SEQUENCE [LARGE SCALE GENOMIC DNA]</scope>
    <source>
        <strain evidence="20">PX4</strain>
    </source>
</reference>
<evidence type="ECO:0000256" key="2">
    <source>
        <dbReference type="ARBA" id="ARBA00007532"/>
    </source>
</evidence>
<feature type="binding site" evidence="14">
    <location>
        <position position="267"/>
    </location>
    <ligand>
        <name>NAD(+)</name>
        <dbReference type="ChEBI" id="CHEBI:57540"/>
    </ligand>
</feature>